<dbReference type="InterPro" id="IPR018247">
    <property type="entry name" value="EF_Hand_1_Ca_BS"/>
</dbReference>
<dbReference type="GO" id="GO:0016042">
    <property type="term" value="P:lipid catabolic process"/>
    <property type="evidence" value="ECO:0007669"/>
    <property type="project" value="UniProtKB-KW"/>
</dbReference>
<feature type="transmembrane region" description="Helical" evidence="10">
    <location>
        <begin position="2618"/>
        <end position="2637"/>
    </location>
</feature>
<evidence type="ECO:0000256" key="4">
    <source>
        <dbReference type="ARBA" id="ARBA00023098"/>
    </source>
</evidence>
<evidence type="ECO:0000256" key="10">
    <source>
        <dbReference type="SAM" id="Phobius"/>
    </source>
</evidence>
<keyword evidence="8" id="KW-0175">Coiled coil</keyword>
<name>A0A0D3KBG0_EMIH1</name>
<evidence type="ECO:0000259" key="11">
    <source>
        <dbReference type="PROSITE" id="PS01180"/>
    </source>
</evidence>
<dbReference type="PROSITE" id="PS50026">
    <property type="entry name" value="EGF_3"/>
    <property type="match status" value="1"/>
</dbReference>
<dbReference type="GeneID" id="17278365"/>
<dbReference type="InterPro" id="IPR002048">
    <property type="entry name" value="EF_hand_dom"/>
</dbReference>
<dbReference type="InterPro" id="IPR035892">
    <property type="entry name" value="C2_domain_sf"/>
</dbReference>
<dbReference type="PaxDb" id="2903-EOD33095"/>
<evidence type="ECO:0000259" key="13">
    <source>
        <dbReference type="PROSITE" id="PS50026"/>
    </source>
</evidence>
<dbReference type="SUPFAM" id="SSF51695">
    <property type="entry name" value="PLC-like phosphodiesterases"/>
    <property type="match status" value="1"/>
</dbReference>
<feature type="compositionally biased region" description="Low complexity" evidence="9">
    <location>
        <begin position="1599"/>
        <end position="1610"/>
    </location>
</feature>
<feature type="region of interest" description="Disordered" evidence="9">
    <location>
        <begin position="1500"/>
        <end position="1534"/>
    </location>
</feature>
<keyword evidence="4 7" id="KW-0443">Lipid metabolism</keyword>
<feature type="region of interest" description="Disordered" evidence="9">
    <location>
        <begin position="1584"/>
        <end position="1610"/>
    </location>
</feature>
<dbReference type="PROSITE" id="PS50007">
    <property type="entry name" value="PIPLC_X_DOMAIN"/>
    <property type="match status" value="1"/>
</dbReference>
<feature type="transmembrane region" description="Helical" evidence="10">
    <location>
        <begin position="1012"/>
        <end position="1032"/>
    </location>
</feature>
<feature type="region of interest" description="Disordered" evidence="9">
    <location>
        <begin position="2126"/>
        <end position="2184"/>
    </location>
</feature>
<dbReference type="SMART" id="SM00042">
    <property type="entry name" value="CUB"/>
    <property type="match status" value="1"/>
</dbReference>
<dbReference type="GO" id="GO:0004435">
    <property type="term" value="F:phosphatidylinositol-4,5-bisphosphate phospholipase C activity"/>
    <property type="evidence" value="ECO:0007669"/>
    <property type="project" value="UniProtKB-EC"/>
</dbReference>
<dbReference type="STRING" id="2903.R1F2H4"/>
<feature type="transmembrane region" description="Helical" evidence="10">
    <location>
        <begin position="2644"/>
        <end position="2674"/>
    </location>
</feature>
<comment type="caution">
    <text evidence="6">Lacks conserved residue(s) required for the propagation of feature annotation.</text>
</comment>
<feature type="region of interest" description="Disordered" evidence="9">
    <location>
        <begin position="2041"/>
        <end position="2060"/>
    </location>
</feature>
<evidence type="ECO:0000256" key="9">
    <source>
        <dbReference type="SAM" id="MobiDB-lite"/>
    </source>
</evidence>
<feature type="transmembrane region" description="Helical" evidence="10">
    <location>
        <begin position="1338"/>
        <end position="1357"/>
    </location>
</feature>
<evidence type="ECO:0000313" key="16">
    <source>
        <dbReference type="Proteomes" id="UP000013827"/>
    </source>
</evidence>
<dbReference type="SMART" id="SM00149">
    <property type="entry name" value="PLCYc"/>
    <property type="match status" value="1"/>
</dbReference>
<evidence type="ECO:0000256" key="7">
    <source>
        <dbReference type="RuleBase" id="RU361133"/>
    </source>
</evidence>
<keyword evidence="10" id="KW-0812">Transmembrane</keyword>
<evidence type="ECO:0000259" key="14">
    <source>
        <dbReference type="PROSITE" id="PS50222"/>
    </source>
</evidence>
<feature type="disulfide bond" evidence="6">
    <location>
        <begin position="617"/>
        <end position="626"/>
    </location>
</feature>
<dbReference type="PROSITE" id="PS50008">
    <property type="entry name" value="PIPLC_Y_DOMAIN"/>
    <property type="match status" value="1"/>
</dbReference>
<keyword evidence="2 7" id="KW-0378">Hydrolase</keyword>
<dbReference type="InterPro" id="IPR035914">
    <property type="entry name" value="Sperma_CUB_dom_sf"/>
</dbReference>
<dbReference type="Pfam" id="PF00388">
    <property type="entry name" value="PI-PLC-X"/>
    <property type="match status" value="1"/>
</dbReference>
<feature type="transmembrane region" description="Helical" evidence="10">
    <location>
        <begin position="1134"/>
        <end position="1154"/>
    </location>
</feature>
<dbReference type="GO" id="GO:0051209">
    <property type="term" value="P:release of sequestered calcium ion into cytosol"/>
    <property type="evidence" value="ECO:0007669"/>
    <property type="project" value="TreeGrafter"/>
</dbReference>
<dbReference type="PROSITE" id="PS01180">
    <property type="entry name" value="CUB"/>
    <property type="match status" value="1"/>
</dbReference>
<dbReference type="InterPro" id="IPR017946">
    <property type="entry name" value="PLC-like_Pdiesterase_TIM-brl"/>
</dbReference>
<keyword evidence="5 6" id="KW-1015">Disulfide bond</keyword>
<feature type="transmembrane region" description="Helical" evidence="10">
    <location>
        <begin position="1222"/>
        <end position="1242"/>
    </location>
</feature>
<reference evidence="15" key="2">
    <citation type="submission" date="2024-10" db="UniProtKB">
        <authorList>
            <consortium name="EnsemblProtists"/>
        </authorList>
    </citation>
    <scope>IDENTIFICATION</scope>
</reference>
<dbReference type="Gene3D" id="3.20.20.190">
    <property type="entry name" value="Phosphatidylinositol (PI) phosphodiesterase"/>
    <property type="match status" value="2"/>
</dbReference>
<feature type="domain" description="EGF-like" evidence="13">
    <location>
        <begin position="594"/>
        <end position="627"/>
    </location>
</feature>
<protein>
    <recommendedName>
        <fullName evidence="1 7">Phosphoinositide phospholipase C</fullName>
        <ecNumber evidence="1 7">3.1.4.11</ecNumber>
    </recommendedName>
</protein>
<evidence type="ECO:0000256" key="3">
    <source>
        <dbReference type="ARBA" id="ARBA00022963"/>
    </source>
</evidence>
<dbReference type="SMART" id="SM00148">
    <property type="entry name" value="PLCXc"/>
    <property type="match status" value="1"/>
</dbReference>
<dbReference type="GO" id="GO:0005509">
    <property type="term" value="F:calcium ion binding"/>
    <property type="evidence" value="ECO:0007669"/>
    <property type="project" value="InterPro"/>
</dbReference>
<evidence type="ECO:0000256" key="5">
    <source>
        <dbReference type="ARBA" id="ARBA00023157"/>
    </source>
</evidence>
<dbReference type="PROSITE" id="PS00022">
    <property type="entry name" value="EGF_1"/>
    <property type="match status" value="2"/>
</dbReference>
<evidence type="ECO:0000256" key="2">
    <source>
        <dbReference type="ARBA" id="ARBA00022801"/>
    </source>
</evidence>
<evidence type="ECO:0000256" key="8">
    <source>
        <dbReference type="SAM" id="Coils"/>
    </source>
</evidence>
<dbReference type="EC" id="3.1.4.11" evidence="1 7"/>
<dbReference type="PANTHER" id="PTHR10336:SF36">
    <property type="entry name" value="1-PHOSPHATIDYLINOSITOL 4,5-BISPHOSPHATE PHOSPHODIESTERASE BETA-4"/>
    <property type="match status" value="1"/>
</dbReference>
<dbReference type="EnsemblProtists" id="EOD33095">
    <property type="protein sequence ID" value="EOD33095"/>
    <property type="gene ID" value="EMIHUDRAFT_462595"/>
</dbReference>
<feature type="domain" description="EF-hand" evidence="14">
    <location>
        <begin position="1688"/>
        <end position="1723"/>
    </location>
</feature>
<dbReference type="InterPro" id="IPR000909">
    <property type="entry name" value="PLipase_C_PInositol-sp_X_dom"/>
</dbReference>
<reference evidence="16" key="1">
    <citation type="journal article" date="2013" name="Nature">
        <title>Pan genome of the phytoplankton Emiliania underpins its global distribution.</title>
        <authorList>
            <person name="Read B.A."/>
            <person name="Kegel J."/>
            <person name="Klute M.J."/>
            <person name="Kuo A."/>
            <person name="Lefebvre S.C."/>
            <person name="Maumus F."/>
            <person name="Mayer C."/>
            <person name="Miller J."/>
            <person name="Monier A."/>
            <person name="Salamov A."/>
            <person name="Young J."/>
            <person name="Aguilar M."/>
            <person name="Claverie J.M."/>
            <person name="Frickenhaus S."/>
            <person name="Gonzalez K."/>
            <person name="Herman E.K."/>
            <person name="Lin Y.C."/>
            <person name="Napier J."/>
            <person name="Ogata H."/>
            <person name="Sarno A.F."/>
            <person name="Shmutz J."/>
            <person name="Schroeder D."/>
            <person name="de Vargas C."/>
            <person name="Verret F."/>
            <person name="von Dassow P."/>
            <person name="Valentin K."/>
            <person name="Van de Peer Y."/>
            <person name="Wheeler G."/>
            <person name="Dacks J.B."/>
            <person name="Delwiche C.F."/>
            <person name="Dyhrman S.T."/>
            <person name="Glockner G."/>
            <person name="John U."/>
            <person name="Richards T."/>
            <person name="Worden A.Z."/>
            <person name="Zhang X."/>
            <person name="Grigoriev I.V."/>
            <person name="Allen A.E."/>
            <person name="Bidle K."/>
            <person name="Borodovsky M."/>
            <person name="Bowler C."/>
            <person name="Brownlee C."/>
            <person name="Cock J.M."/>
            <person name="Elias M."/>
            <person name="Gladyshev V.N."/>
            <person name="Groth M."/>
            <person name="Guda C."/>
            <person name="Hadaegh A."/>
            <person name="Iglesias-Rodriguez M.D."/>
            <person name="Jenkins J."/>
            <person name="Jones B.M."/>
            <person name="Lawson T."/>
            <person name="Leese F."/>
            <person name="Lindquist E."/>
            <person name="Lobanov A."/>
            <person name="Lomsadze A."/>
            <person name="Malik S.B."/>
            <person name="Marsh M.E."/>
            <person name="Mackinder L."/>
            <person name="Mock T."/>
            <person name="Mueller-Roeber B."/>
            <person name="Pagarete A."/>
            <person name="Parker M."/>
            <person name="Probert I."/>
            <person name="Quesneville H."/>
            <person name="Raines C."/>
            <person name="Rensing S.A."/>
            <person name="Riano-Pachon D.M."/>
            <person name="Richier S."/>
            <person name="Rokitta S."/>
            <person name="Shiraiwa Y."/>
            <person name="Soanes D.M."/>
            <person name="van der Giezen M."/>
            <person name="Wahlund T.M."/>
            <person name="Williams B."/>
            <person name="Wilson W."/>
            <person name="Wolfe G."/>
            <person name="Wurch L.L."/>
        </authorList>
    </citation>
    <scope>NUCLEOTIDE SEQUENCE</scope>
</reference>
<keyword evidence="10" id="KW-0472">Membrane</keyword>
<dbReference type="InterPro" id="IPR001192">
    <property type="entry name" value="PI-PLC_fam"/>
</dbReference>
<dbReference type="InterPro" id="IPR001711">
    <property type="entry name" value="PLipase_C_Pinositol-sp_Y"/>
</dbReference>
<dbReference type="InterPro" id="IPR000742">
    <property type="entry name" value="EGF"/>
</dbReference>
<dbReference type="PROSITE" id="PS00018">
    <property type="entry name" value="EF_HAND_1"/>
    <property type="match status" value="1"/>
</dbReference>
<dbReference type="Gene3D" id="2.60.40.150">
    <property type="entry name" value="C2 domain"/>
    <property type="match status" value="1"/>
</dbReference>
<dbReference type="CDD" id="cd00041">
    <property type="entry name" value="CUB"/>
    <property type="match status" value="1"/>
</dbReference>
<organism evidence="15 16">
    <name type="scientific">Emiliania huxleyi (strain CCMP1516)</name>
    <dbReference type="NCBI Taxonomy" id="280463"/>
    <lineage>
        <taxon>Eukaryota</taxon>
        <taxon>Haptista</taxon>
        <taxon>Haptophyta</taxon>
        <taxon>Prymnesiophyceae</taxon>
        <taxon>Isochrysidales</taxon>
        <taxon>Noelaerhabdaceae</taxon>
        <taxon>Emiliania</taxon>
    </lineage>
</organism>
<dbReference type="SUPFAM" id="SSF53850">
    <property type="entry name" value="Periplasmic binding protein-like II"/>
    <property type="match status" value="1"/>
</dbReference>
<dbReference type="SUPFAM" id="SSF49854">
    <property type="entry name" value="Spermadhesin, CUB domain"/>
    <property type="match status" value="1"/>
</dbReference>
<evidence type="ECO:0000313" key="15">
    <source>
        <dbReference type="EnsemblProtists" id="EOD33095"/>
    </source>
</evidence>
<evidence type="ECO:0000256" key="6">
    <source>
        <dbReference type="PROSITE-ProRule" id="PRU00076"/>
    </source>
</evidence>
<dbReference type="CDD" id="cd08558">
    <property type="entry name" value="PI-PLCc_eukaryota"/>
    <property type="match status" value="1"/>
</dbReference>
<dbReference type="Proteomes" id="UP000013827">
    <property type="component" value="Unassembled WGS sequence"/>
</dbReference>
<feature type="domain" description="CUB" evidence="11">
    <location>
        <begin position="632"/>
        <end position="764"/>
    </location>
</feature>
<feature type="compositionally biased region" description="Basic and acidic residues" evidence="9">
    <location>
        <begin position="1587"/>
        <end position="1598"/>
    </location>
</feature>
<dbReference type="RefSeq" id="XP_005785524.1">
    <property type="nucleotide sequence ID" value="XM_005785467.1"/>
</dbReference>
<keyword evidence="10" id="KW-1133">Transmembrane helix</keyword>
<keyword evidence="6" id="KW-0245">EGF-like domain</keyword>
<evidence type="ECO:0000256" key="1">
    <source>
        <dbReference type="ARBA" id="ARBA00012368"/>
    </source>
</evidence>
<comment type="catalytic activity">
    <reaction evidence="7">
        <text>a 1,2-diacyl-sn-glycero-3-phospho-(1D-myo-inositol-4,5-bisphosphate) + H2O = 1D-myo-inositol 1,4,5-trisphosphate + a 1,2-diacyl-sn-glycerol + H(+)</text>
        <dbReference type="Rhea" id="RHEA:33179"/>
        <dbReference type="ChEBI" id="CHEBI:15377"/>
        <dbReference type="ChEBI" id="CHEBI:15378"/>
        <dbReference type="ChEBI" id="CHEBI:17815"/>
        <dbReference type="ChEBI" id="CHEBI:58456"/>
        <dbReference type="ChEBI" id="CHEBI:203600"/>
        <dbReference type="EC" id="3.1.4.11"/>
    </reaction>
</comment>
<dbReference type="SMART" id="SM00181">
    <property type="entry name" value="EGF"/>
    <property type="match status" value="2"/>
</dbReference>
<keyword evidence="3 7" id="KW-0442">Lipid degradation</keyword>
<dbReference type="PRINTS" id="PR00390">
    <property type="entry name" value="PHPHLIPASEC"/>
</dbReference>
<dbReference type="PANTHER" id="PTHR10336">
    <property type="entry name" value="PHOSPHOINOSITIDE-SPECIFIC PHOSPHOLIPASE C FAMILY PROTEIN"/>
    <property type="match status" value="1"/>
</dbReference>
<evidence type="ECO:0000259" key="12">
    <source>
        <dbReference type="PROSITE" id="PS50008"/>
    </source>
</evidence>
<keyword evidence="16" id="KW-1185">Reference proteome</keyword>
<dbReference type="GO" id="GO:0048015">
    <property type="term" value="P:phosphatidylinositol-mediated signaling"/>
    <property type="evidence" value="ECO:0007669"/>
    <property type="project" value="TreeGrafter"/>
</dbReference>
<dbReference type="PROSITE" id="PS50222">
    <property type="entry name" value="EF_HAND_2"/>
    <property type="match status" value="1"/>
</dbReference>
<feature type="domain" description="PI-PLC Y-box" evidence="12">
    <location>
        <begin position="2309"/>
        <end position="2377"/>
    </location>
</feature>
<dbReference type="PROSITE" id="PS01186">
    <property type="entry name" value="EGF_2"/>
    <property type="match status" value="2"/>
</dbReference>
<dbReference type="Gene3D" id="3.40.190.10">
    <property type="entry name" value="Periplasmic binding protein-like II"/>
    <property type="match status" value="2"/>
</dbReference>
<dbReference type="KEGG" id="ehx:EMIHUDRAFT_462595"/>
<feature type="transmembrane region" description="Helical" evidence="10">
    <location>
        <begin position="1308"/>
        <end position="1329"/>
    </location>
</feature>
<feature type="transmembrane region" description="Helical" evidence="10">
    <location>
        <begin position="1271"/>
        <end position="1296"/>
    </location>
</feature>
<dbReference type="Pfam" id="PF00387">
    <property type="entry name" value="PI-PLC-Y"/>
    <property type="match status" value="1"/>
</dbReference>
<feature type="coiled-coil region" evidence="8">
    <location>
        <begin position="2559"/>
        <end position="2586"/>
    </location>
</feature>
<sequence>MTVALLFALGSAAASPNSSLRLGIFAEPQPFNALCLHKTLTCSIQPSGMIAASAMDSGLLDAAVLGSVPWAAAVSRGVELSTSYIVHVKHGDQGLIAKSVGPRTPFDLANTKVGVVKESTTHQGMVFLIELFQLRNVTLVFEDNARMLELWDSGGIDAAFCWGEPYQELLRRVNEKETAAALVADAYMLSLWGFPTFNVLAIRRAYAEEPSNLLAVGELIGAWALIDASWRFAGGGGVTRFTSPASESRGGLEGLVPYEWRPSSPDGALAYIAGILGQNATDVEVRREVAVEMADFRFVRVSEQLSCDFLDNTPSCLARGTSSAFERTRSFLYTHKQLYYAAGLLPVEPERVSDPAILLTVMLGQCRRCLEGGGSAHGCEAWLWSESCDLDALSSLERDASRRAEERARRRRLAAAPRERGVSLVPAPQHAAAARSGESPLSRSAVSVLYTHLQTPEGRKGQQGAEVVTAAEGAVRCAVRNHVGSGAAGVGPYFDVEDDRVRFTSTSNLGELREGDYCHWVIRAASPAEIVEVLFDASVEVWPGEQLFALAGWDRDAPLLAQLSGRGGPWPPLRAHGAISVYGSTDLSLRFRTNASGCASREDCHGGVCRSDGLCDCPSGYSGADCSYAGSCLGDVVSTSETGNFSSSGGALGAGEQDTRYGNLANCSFSVRVPGARFVRFLVRYDLEDSHDFVEVLGGAHGALLPIVRLTGSSDRLGASHARMLNAGQPQRVTVAAHEGVAQLRFASDEVGRRGGFVVSYEADGERACRSDEDCSGHGRCGEAGRCGCDGGWYGEACSSPSCLAFNSDGGGRIDSQAEGLRGGIAAMADCVWPMQAEPGAVGVRLTWDDFDLEPFDTLEEAGDVALLETADGRPLALKAGGSRLAVAGLCAVTGGAFDLLPVEPRDALYFRLLTDRNDRNQSFRGVHASWESLEACPYADGFGDGAADCFGDGAQCHYPEGNAPGSEAAGWCECHGRACACACRTESEMLELAALKEKVQDAQQLVFDSEMIIVAAVAALVATLLCLVLWIRLSRALRPKLAKYGHLMRRLWRILVFNLKRWALRAYSFLRRAPEWTVGHYLVVSEPALTFLSVLQLALRACSIVECCYVVAKVIEFSLSDDGYFSATERIIFSVNAFYTALYLMLAVTEILFSRRAVAKESASDLMGASLISLTISSAINPGDVSYLQNSSALLDTATNSDTGSRVLVDISGAQLLPHGLLITMSCLTMGTSLVFLLIAVRMRREFGWRLFSRFGLDPKSFKMVRWLRYFWTLLAFDVVMAFFELVTVACSIVIDWGQNSAAERAIATGVSGMVLHVLFDALLFLAVRRESRRQTFFAMLFGVCSPVAYLLYWVFVRPEEYVINIDDELLPALLWMLVVYEAHMVAIHTVSSFVRVTLLAIVFDLVAHVYGHRVQSIEDRSRRNDELNAAASFLGLSQSSLQGIHHVAHGQAVLVALEPVDTEDEASPPEGMGVLAAFHFQPPADGSGRSALGRLDAAAPRCKNGPDNRPMSMGAWAEGEEPPEADDSHDLEPPARRTLRFVGLSPEIGRLRWAFSKYIGLDQVLELGYLVLGDQQPRLPALANGKRDAPRADSRTGEAAAPTAHAADGAGAGGAILKLWNRAVGGSFHMPTNSTSRKALYLVFRAESGRTMRMWIEPPDAHSARLWLEGISISLQLWPQPQVSTSELQWLRAVFEAADSNRSGVLERSDLRTLLNAANMAGVGREALEEALGSKRVVRGMRLVGQLNFAQAAQLLLTLQMSRADEVAALFRKYCAEARQTRSVTSAATSRGAGSFASADSAQPRMTLEEWAAFQREEQGEESEERARALFEGYHHELREQQLRRDGAARDSTGAVLGGALARIGAPDPSLSLADFRQLLLHATNTAVDQRATAAEAHVFAHPLSHYWISCSHNSYLVGDQLTSRASADMYRRVLLEGCRCIEVDLADGADGEPEVTHVHALTSRVKFIDVLRAIDEAAFETSPLPVIISVEMHCGPEQQRRCSDLMRSLLLPDEAYRYAATLTPESLAGRVLIKGKPEREVAPRGPKSGGSSSAEAVSGASRLRSSLVAFAGCRGSVAEARHEPQEDTEEPRAALEYEASGASMAEAAGASLAEAAGAPHASVSLSPHAAASDSKAPSRLRRRSRVSIVIPSSPVRRRRGSSDEYTGGSVDSSSARVSPRGSLVDAGSIVGSLGTSLGDPSAYCSTYESSGGAPGSSRPRSSVLQVGARKLLRKVKTPVELAKRQKGVARYVDPSMLRVTAIRSCAIDKANGPWPIPIISASEDRMAAVEQYGLGEDGPPHELFARRLARVYPAGTRAGTRVTSDNMDPLPSWRMGAQMVSLNYQTNDTPVQISRALFALDNGFGYVLKPPELRGGGGGAEWPPFRPNLQRFSVRLLALHRLPTRREQRPALEAAPHHAYESALSGASAPPDPAGPINNATISVELHAIGGFCCVSRTLPLPARPAQRATVSASAAGKSARHSTLHCLAAEPRATVLRACVHDGETVVAYEAVVLGALRPGYRSLSLRSRLGTQIRLCSLLVHIERGEEPNMWAEARELREALAQRDEAIERLNAELAAARRIGRHPRWRRGRLRLCGNVVIAAELLLFAAPVTYVPKLFFGAVLTFIAADLLVHPTEYAIILLTFGAINCFGLEVGMCGGVLIATCHFIVDYASAPVVRRIDVRSTVLRS</sequence>
<dbReference type="eggNOG" id="KOG1264">
    <property type="taxonomic scope" value="Eukaryota"/>
</dbReference>
<feature type="region of interest" description="Disordered" evidence="9">
    <location>
        <begin position="409"/>
        <end position="439"/>
    </location>
</feature>
<dbReference type="InterPro" id="IPR000859">
    <property type="entry name" value="CUB_dom"/>
</dbReference>
<dbReference type="HOGENOM" id="CLU_227364_0_0_1"/>
<proteinExistence type="predicted"/>
<accession>A0A0D3KBG0</accession>